<dbReference type="PANTHER" id="PTHR43876:SF7">
    <property type="entry name" value="UBIQUINONE BIOSYNTHESIS MONOOXYGENASE COQ6, MITOCHONDRIAL"/>
    <property type="match status" value="1"/>
</dbReference>
<dbReference type="AlphaFoldDB" id="A0A8J9V134"/>
<dbReference type="PANTHER" id="PTHR43876">
    <property type="entry name" value="UBIQUINONE BIOSYNTHESIS MONOOXYGENASE COQ6, MITOCHONDRIAL"/>
    <property type="match status" value="1"/>
</dbReference>
<dbReference type="SUPFAM" id="SSF51905">
    <property type="entry name" value="FAD/NAD(P)-binding domain"/>
    <property type="match status" value="1"/>
</dbReference>
<reference evidence="1" key="1">
    <citation type="submission" date="2021-12" db="EMBL/GenBank/DDBJ databases">
        <authorList>
            <person name="Martin H S."/>
        </authorList>
    </citation>
    <scope>NUCLEOTIDE SEQUENCE</scope>
</reference>
<accession>A0A8J9V134</accession>
<gene>
    <name evidence="1" type="ORF">BINO364_LOCUS13596</name>
</gene>
<dbReference type="OrthoDB" id="683240at2759"/>
<dbReference type="InterPro" id="IPR036188">
    <property type="entry name" value="FAD/NAD-bd_sf"/>
</dbReference>
<name>A0A8J9V134_9NEOP</name>
<evidence type="ECO:0000313" key="1">
    <source>
        <dbReference type="EMBL" id="CAH0728374.1"/>
    </source>
</evidence>
<organism evidence="1 2">
    <name type="scientific">Brenthis ino</name>
    <name type="common">lesser marbled fritillary</name>
    <dbReference type="NCBI Taxonomy" id="405034"/>
    <lineage>
        <taxon>Eukaryota</taxon>
        <taxon>Metazoa</taxon>
        <taxon>Ecdysozoa</taxon>
        <taxon>Arthropoda</taxon>
        <taxon>Hexapoda</taxon>
        <taxon>Insecta</taxon>
        <taxon>Pterygota</taxon>
        <taxon>Neoptera</taxon>
        <taxon>Endopterygota</taxon>
        <taxon>Lepidoptera</taxon>
        <taxon>Glossata</taxon>
        <taxon>Ditrysia</taxon>
        <taxon>Papilionoidea</taxon>
        <taxon>Nymphalidae</taxon>
        <taxon>Heliconiinae</taxon>
        <taxon>Argynnini</taxon>
        <taxon>Brenthis</taxon>
    </lineage>
</organism>
<protein>
    <recommendedName>
        <fullName evidence="3">Ubiquinone biosynthesis monooxygenase COQ6</fullName>
    </recommendedName>
</protein>
<evidence type="ECO:0000313" key="2">
    <source>
        <dbReference type="Proteomes" id="UP000838878"/>
    </source>
</evidence>
<sequence length="214" mass="23883">MLIMKSIQFNNILLTKLTNIRTLSAFRKYSDNREDHKGKYDVIIAGGGMVGCTLACAMGKKSLLSNLKVLLLEGSPDKKFELKSEYSNRVVALNQNTKSLMKSLDVWQHVEGMRLQPVQYMQVWDACSDALISFSSSDILDDDVAYIVENDVLLEAINMELKSSTIKNVEIMYGAKINGYDLSKTNPGSLKRNVVKMNNGDTYFCDILATACTV</sequence>
<dbReference type="Proteomes" id="UP000838878">
    <property type="component" value="Chromosome 7"/>
</dbReference>
<proteinExistence type="predicted"/>
<feature type="non-terminal residue" evidence="1">
    <location>
        <position position="214"/>
    </location>
</feature>
<dbReference type="Gene3D" id="3.50.50.60">
    <property type="entry name" value="FAD/NAD(P)-binding domain"/>
    <property type="match status" value="1"/>
</dbReference>
<dbReference type="GO" id="GO:0005739">
    <property type="term" value="C:mitochondrion"/>
    <property type="evidence" value="ECO:0007669"/>
    <property type="project" value="TreeGrafter"/>
</dbReference>
<keyword evidence="2" id="KW-1185">Reference proteome</keyword>
<evidence type="ECO:0008006" key="3">
    <source>
        <dbReference type="Google" id="ProtNLM"/>
    </source>
</evidence>
<dbReference type="EMBL" id="OV170227">
    <property type="protein sequence ID" value="CAH0728374.1"/>
    <property type="molecule type" value="Genomic_DNA"/>
</dbReference>
<dbReference type="InterPro" id="IPR051205">
    <property type="entry name" value="UbiH/COQ6_monooxygenase"/>
</dbReference>